<evidence type="ECO:0000259" key="2">
    <source>
        <dbReference type="SMART" id="SM00507"/>
    </source>
</evidence>
<feature type="domain" description="HNH nuclease" evidence="2">
    <location>
        <begin position="25"/>
        <end position="81"/>
    </location>
</feature>
<proteinExistence type="predicted"/>
<dbReference type="InterPro" id="IPR003615">
    <property type="entry name" value="HNH_nuc"/>
</dbReference>
<keyword evidence="1" id="KW-0472">Membrane</keyword>
<dbReference type="GO" id="GO:0004519">
    <property type="term" value="F:endonuclease activity"/>
    <property type="evidence" value="ECO:0007669"/>
    <property type="project" value="InterPro"/>
</dbReference>
<dbReference type="GO" id="GO:0003676">
    <property type="term" value="F:nucleic acid binding"/>
    <property type="evidence" value="ECO:0007669"/>
    <property type="project" value="InterPro"/>
</dbReference>
<evidence type="ECO:0000256" key="1">
    <source>
        <dbReference type="SAM" id="Phobius"/>
    </source>
</evidence>
<protein>
    <recommendedName>
        <fullName evidence="2">HNH nuclease domain-containing protein</fullName>
    </recommendedName>
</protein>
<dbReference type="InterPro" id="IPR002711">
    <property type="entry name" value="HNH"/>
</dbReference>
<gene>
    <name evidence="3" type="ORF">HELGO_WM61913</name>
</gene>
<sequence>MSALKYWFNPKAYIKTSRGSTKLAKWAKKVYKKNNYTCVACGYQGGGDERLEAHHIVPKSINPRLAYRVSNGVTLCSGCHRVDDDAYHALNGYEGSHALFNSWLSVKREKVKNNDFKINNFLFFFLVSLSISLGIMIAYFV</sequence>
<feature type="transmembrane region" description="Helical" evidence="1">
    <location>
        <begin position="118"/>
        <end position="140"/>
    </location>
</feature>
<dbReference type="EMBL" id="CACVAS010000148">
    <property type="protein sequence ID" value="CAA6827459.1"/>
    <property type="molecule type" value="Genomic_DNA"/>
</dbReference>
<keyword evidence="1" id="KW-1133">Transmembrane helix</keyword>
<organism evidence="3">
    <name type="scientific">uncultured Sulfurovum sp</name>
    <dbReference type="NCBI Taxonomy" id="269237"/>
    <lineage>
        <taxon>Bacteria</taxon>
        <taxon>Pseudomonadati</taxon>
        <taxon>Campylobacterota</taxon>
        <taxon>Epsilonproteobacteria</taxon>
        <taxon>Campylobacterales</taxon>
        <taxon>Sulfurovaceae</taxon>
        <taxon>Sulfurovum</taxon>
        <taxon>environmental samples</taxon>
    </lineage>
</organism>
<evidence type="ECO:0000313" key="3">
    <source>
        <dbReference type="EMBL" id="CAA6827459.1"/>
    </source>
</evidence>
<accession>A0A6S6UJA2</accession>
<dbReference type="Pfam" id="PF01844">
    <property type="entry name" value="HNH"/>
    <property type="match status" value="1"/>
</dbReference>
<reference evidence="3" key="1">
    <citation type="submission" date="2020-01" db="EMBL/GenBank/DDBJ databases">
        <authorList>
            <person name="Meier V. D."/>
            <person name="Meier V D."/>
        </authorList>
    </citation>
    <scope>NUCLEOTIDE SEQUENCE</scope>
    <source>
        <strain evidence="3">HLG_WM_MAG_01</strain>
    </source>
</reference>
<keyword evidence="1" id="KW-0812">Transmembrane</keyword>
<name>A0A6S6UJA2_9BACT</name>
<dbReference type="Gene3D" id="1.10.30.50">
    <property type="match status" value="1"/>
</dbReference>
<dbReference type="CDD" id="cd00085">
    <property type="entry name" value="HNHc"/>
    <property type="match status" value="1"/>
</dbReference>
<dbReference type="GO" id="GO:0008270">
    <property type="term" value="F:zinc ion binding"/>
    <property type="evidence" value="ECO:0007669"/>
    <property type="project" value="InterPro"/>
</dbReference>
<dbReference type="AlphaFoldDB" id="A0A6S6UJA2"/>
<dbReference type="SMART" id="SM00507">
    <property type="entry name" value="HNHc"/>
    <property type="match status" value="1"/>
</dbReference>